<dbReference type="PROSITE" id="PS51257">
    <property type="entry name" value="PROKAR_LIPOPROTEIN"/>
    <property type="match status" value="1"/>
</dbReference>
<keyword evidence="2" id="KW-0732">Signal</keyword>
<feature type="region of interest" description="Disordered" evidence="1">
    <location>
        <begin position="53"/>
        <end position="90"/>
    </location>
</feature>
<dbReference type="RefSeq" id="WP_328775818.1">
    <property type="nucleotide sequence ID" value="NZ_CP108057.1"/>
</dbReference>
<reference evidence="3" key="1">
    <citation type="submission" date="2022-10" db="EMBL/GenBank/DDBJ databases">
        <title>The complete genomes of actinobacterial strains from the NBC collection.</title>
        <authorList>
            <person name="Joergensen T.S."/>
            <person name="Alvarez Arevalo M."/>
            <person name="Sterndorff E.B."/>
            <person name="Faurdal D."/>
            <person name="Vuksanovic O."/>
            <person name="Mourched A.-S."/>
            <person name="Charusanti P."/>
            <person name="Shaw S."/>
            <person name="Blin K."/>
            <person name="Weber T."/>
        </authorList>
    </citation>
    <scope>NUCLEOTIDE SEQUENCE</scope>
    <source>
        <strain evidence="3">NBC_00283</strain>
    </source>
</reference>
<name>A0ABZ1RIN8_9ACTN</name>
<organism evidence="3 4">
    <name type="scientific">Streptomyces goshikiensis</name>
    <dbReference type="NCBI Taxonomy" id="1942"/>
    <lineage>
        <taxon>Bacteria</taxon>
        <taxon>Bacillati</taxon>
        <taxon>Actinomycetota</taxon>
        <taxon>Actinomycetes</taxon>
        <taxon>Kitasatosporales</taxon>
        <taxon>Streptomycetaceae</taxon>
        <taxon>Streptomyces</taxon>
    </lineage>
</organism>
<accession>A0ABZ1RIN8</accession>
<feature type="chain" id="PRO_5045663492" description="Lipoprotein" evidence="2">
    <location>
        <begin position="20"/>
        <end position="170"/>
    </location>
</feature>
<evidence type="ECO:0000256" key="2">
    <source>
        <dbReference type="SAM" id="SignalP"/>
    </source>
</evidence>
<proteinExistence type="predicted"/>
<dbReference type="Proteomes" id="UP001432075">
    <property type="component" value="Chromosome"/>
</dbReference>
<evidence type="ECO:0008006" key="5">
    <source>
        <dbReference type="Google" id="ProtNLM"/>
    </source>
</evidence>
<feature type="signal peptide" evidence="2">
    <location>
        <begin position="1"/>
        <end position="19"/>
    </location>
</feature>
<evidence type="ECO:0000313" key="3">
    <source>
        <dbReference type="EMBL" id="WUO46384.1"/>
    </source>
</evidence>
<gene>
    <name evidence="3" type="ORF">OHU17_11320</name>
</gene>
<dbReference type="EMBL" id="CP108057">
    <property type="protein sequence ID" value="WUO46384.1"/>
    <property type="molecule type" value="Genomic_DNA"/>
</dbReference>
<evidence type="ECO:0000313" key="4">
    <source>
        <dbReference type="Proteomes" id="UP001432075"/>
    </source>
</evidence>
<protein>
    <recommendedName>
        <fullName evidence="5">Lipoprotein</fullName>
    </recommendedName>
</protein>
<keyword evidence="4" id="KW-1185">Reference proteome</keyword>
<evidence type="ECO:0000256" key="1">
    <source>
        <dbReference type="SAM" id="MobiDB-lite"/>
    </source>
</evidence>
<sequence length="170" mass="18445">MRRAWLTGTMALAALGLLAGCTPPHFDLVAAYNGDDGKPWIMLAPCGKDDIESVSVSGWPTDDPTGPQEETGPQEDSGWDSRRFEPGIGGGSLPLFEPPASWDADLRGAQRLLPGYTYGVSFFARDGGSVYYGKSYFTAEDLAGLKPGEVWSGGRARTRKEFREYVKNEC</sequence>